<organism evidence="2 3">
    <name type="scientific">Actinocatenispora comari</name>
    <dbReference type="NCBI Taxonomy" id="2807577"/>
    <lineage>
        <taxon>Bacteria</taxon>
        <taxon>Bacillati</taxon>
        <taxon>Actinomycetota</taxon>
        <taxon>Actinomycetes</taxon>
        <taxon>Micromonosporales</taxon>
        <taxon>Micromonosporaceae</taxon>
        <taxon>Actinocatenispora</taxon>
    </lineage>
</organism>
<sequence>MVDTTKTNHKLSITAIDRHGHPVVTVRVQPMCGAFVTSHLPDRDLLITTDTDLKVGTLNDGTARFFVTAWDLHSGRKDWGPVDVPGPHKGPGRIFGVFDHSAVADPDRRDPTAAIRPTDGTVSHRSDPGTLLLQEHNGILLLGDRRGHLRAVDTTSRRTRWSSGSLAVPRSASSAATAPRIDVLASVGATSDVALLAWRVGDGDHGLRYAAYRLSTGQMLADLGDESGVQPLPDATGTAVALAGAKHIVVAFPGGKHNTIDLARLAGTHPVSLIGHTLYTRADGHHSMAVDAATGHILATGTWQPPTAALPTGTALVAPDPDNPGYLAYRTTAPIK</sequence>
<protein>
    <submittedName>
        <fullName evidence="2">Uncharacterized protein</fullName>
    </submittedName>
</protein>
<proteinExistence type="predicted"/>
<name>A0A8J4AAQ8_9ACTN</name>
<accession>A0A8J4AAQ8</accession>
<evidence type="ECO:0000256" key="1">
    <source>
        <dbReference type="SAM" id="MobiDB-lite"/>
    </source>
</evidence>
<gene>
    <name evidence="2" type="ORF">NUM_05780</name>
</gene>
<dbReference type="RefSeq" id="WP_207122955.1">
    <property type="nucleotide sequence ID" value="NZ_BOPO01000006.1"/>
</dbReference>
<keyword evidence="3" id="KW-1185">Reference proteome</keyword>
<dbReference type="Gene3D" id="2.130.10.10">
    <property type="entry name" value="YVTN repeat-like/Quinoprotein amine dehydrogenase"/>
    <property type="match status" value="1"/>
</dbReference>
<dbReference type="AlphaFoldDB" id="A0A8J4AAQ8"/>
<reference evidence="3" key="1">
    <citation type="journal article" date="2021" name="Int. J. Syst. Evol. Microbiol.">
        <title>Actinocatenispora comari sp. nov., an endophytic actinomycete isolated from aerial parts of Comarum salesowianum.</title>
        <authorList>
            <person name="Oyunbileg N."/>
            <person name="Iizaka Y."/>
            <person name="Hamada M."/>
            <person name="Davaapurev B.O."/>
            <person name="Fukumoto A."/>
            <person name="Tsetseg B."/>
            <person name="Kato F."/>
            <person name="Tamura T."/>
            <person name="Batkhuu J."/>
            <person name="Anzai Y."/>
        </authorList>
    </citation>
    <scope>NUCLEOTIDE SEQUENCE [LARGE SCALE GENOMIC DNA]</scope>
    <source>
        <strain evidence="3">NUM-2625</strain>
    </source>
</reference>
<dbReference type="EMBL" id="BOPO01000006">
    <property type="protein sequence ID" value="GIL25323.1"/>
    <property type="molecule type" value="Genomic_DNA"/>
</dbReference>
<feature type="region of interest" description="Disordered" evidence="1">
    <location>
        <begin position="106"/>
        <end position="128"/>
    </location>
</feature>
<dbReference type="Proteomes" id="UP000614996">
    <property type="component" value="Unassembled WGS sequence"/>
</dbReference>
<comment type="caution">
    <text evidence="2">The sequence shown here is derived from an EMBL/GenBank/DDBJ whole genome shotgun (WGS) entry which is preliminary data.</text>
</comment>
<evidence type="ECO:0000313" key="3">
    <source>
        <dbReference type="Proteomes" id="UP000614996"/>
    </source>
</evidence>
<evidence type="ECO:0000313" key="2">
    <source>
        <dbReference type="EMBL" id="GIL25323.1"/>
    </source>
</evidence>
<dbReference type="InterPro" id="IPR015943">
    <property type="entry name" value="WD40/YVTN_repeat-like_dom_sf"/>
</dbReference>